<dbReference type="InterPro" id="IPR011990">
    <property type="entry name" value="TPR-like_helical_dom_sf"/>
</dbReference>
<dbReference type="EMBL" id="CAJRAF010000004">
    <property type="protein sequence ID" value="CAG5016057.1"/>
    <property type="molecule type" value="Genomic_DNA"/>
</dbReference>
<keyword evidence="3" id="KW-0732">Signal</keyword>
<keyword evidence="4" id="KW-0472">Membrane</keyword>
<dbReference type="Pfam" id="PF07980">
    <property type="entry name" value="SusD_RagB"/>
    <property type="match status" value="1"/>
</dbReference>
<evidence type="ECO:0000256" key="3">
    <source>
        <dbReference type="ARBA" id="ARBA00022729"/>
    </source>
</evidence>
<reference evidence="8" key="1">
    <citation type="submission" date="2021-04" db="EMBL/GenBank/DDBJ databases">
        <authorList>
            <person name="Rodrigo-Torres L."/>
            <person name="Arahal R. D."/>
            <person name="Lucena T."/>
        </authorList>
    </citation>
    <scope>NUCLEOTIDE SEQUENCE</scope>
    <source>
        <strain evidence="8">CECT 9275</strain>
    </source>
</reference>
<evidence type="ECO:0000259" key="6">
    <source>
        <dbReference type="Pfam" id="PF07980"/>
    </source>
</evidence>
<proteinExistence type="inferred from homology"/>
<dbReference type="AlphaFoldDB" id="A0A916JGY1"/>
<comment type="subcellular location">
    <subcellularLocation>
        <location evidence="1">Cell outer membrane</location>
    </subcellularLocation>
</comment>
<gene>
    <name evidence="8" type="ORF">DYBT9275_05469</name>
</gene>
<comment type="caution">
    <text evidence="8">The sequence shown here is derived from an EMBL/GenBank/DDBJ whole genome shotgun (WGS) entry which is preliminary data.</text>
</comment>
<evidence type="ECO:0000259" key="7">
    <source>
        <dbReference type="Pfam" id="PF14322"/>
    </source>
</evidence>
<feature type="domain" description="RagB/SusD" evidence="6">
    <location>
        <begin position="332"/>
        <end position="467"/>
    </location>
</feature>
<comment type="similarity">
    <text evidence="2">Belongs to the SusD family.</text>
</comment>
<protein>
    <submittedName>
        <fullName evidence="8">SusD-like protein P2</fullName>
    </submittedName>
</protein>
<dbReference type="GO" id="GO:0009279">
    <property type="term" value="C:cell outer membrane"/>
    <property type="evidence" value="ECO:0007669"/>
    <property type="project" value="UniProtKB-SubCell"/>
</dbReference>
<evidence type="ECO:0000256" key="2">
    <source>
        <dbReference type="ARBA" id="ARBA00006275"/>
    </source>
</evidence>
<dbReference type="Proteomes" id="UP000680038">
    <property type="component" value="Unassembled WGS sequence"/>
</dbReference>
<keyword evidence="9" id="KW-1185">Reference proteome</keyword>
<dbReference type="Pfam" id="PF14322">
    <property type="entry name" value="SusD-like_3"/>
    <property type="match status" value="1"/>
</dbReference>
<dbReference type="SUPFAM" id="SSF48452">
    <property type="entry name" value="TPR-like"/>
    <property type="match status" value="1"/>
</dbReference>
<evidence type="ECO:0000256" key="1">
    <source>
        <dbReference type="ARBA" id="ARBA00004442"/>
    </source>
</evidence>
<feature type="domain" description="SusD-like N-terminal" evidence="7">
    <location>
        <begin position="10"/>
        <end position="210"/>
    </location>
</feature>
<evidence type="ECO:0000313" key="9">
    <source>
        <dbReference type="Proteomes" id="UP000680038"/>
    </source>
</evidence>
<evidence type="ECO:0000313" key="8">
    <source>
        <dbReference type="EMBL" id="CAG5016057.1"/>
    </source>
</evidence>
<dbReference type="CDD" id="cd08977">
    <property type="entry name" value="SusD"/>
    <property type="match status" value="1"/>
</dbReference>
<accession>A0A916JGY1</accession>
<evidence type="ECO:0000256" key="4">
    <source>
        <dbReference type="ARBA" id="ARBA00023136"/>
    </source>
</evidence>
<evidence type="ECO:0000256" key="5">
    <source>
        <dbReference type="ARBA" id="ARBA00023237"/>
    </source>
</evidence>
<sequence length="468" mass="52296">MAGLLSSCSDFLDLQPEFQINEKAFYKTAKDFETALTGNYANLQSIHNGPLLNVGELTTDNARIEWSSPTQAEAEFDELNLSASNAILGSIWTSCFSTISNSNNLLTRLDEVKLADAQHKQYRGESLFLRAYNYFYLVRIFGELPIVPVAFRSPNEIMSFDMSRKPTSEVYNMIIQDLAEAATLLSGINNTSKSRASAGAAKTLLGKVYLTTKQYDKARDVLKEVVDMKLYSLSTDYRKLFTINNDDLPESIFEIKYLSGNVGEGNSFSTIFSPSRFDLGMFPGNMQGSGRLIPTPQVANAYEPGDARRKISIGDTVRLVSGKYEKEIHGLKFVDFTTGLVGDGGVNFTSLRYADVLLMYAEALNETGNTDGAYVYINQVRARAGLSALAGLSKAAFALAMERERRVEFLLEGHRWFDLVRTERAKEVLNKYFKDVGLSYTVQDHELIMPIPLREIDIDPRLKQNKGF</sequence>
<dbReference type="Gene3D" id="1.25.40.390">
    <property type="match status" value="1"/>
</dbReference>
<organism evidence="8 9">
    <name type="scientific">Dyadobacter helix</name>
    <dbReference type="NCBI Taxonomy" id="2822344"/>
    <lineage>
        <taxon>Bacteria</taxon>
        <taxon>Pseudomonadati</taxon>
        <taxon>Bacteroidota</taxon>
        <taxon>Cytophagia</taxon>
        <taxon>Cytophagales</taxon>
        <taxon>Spirosomataceae</taxon>
        <taxon>Dyadobacter</taxon>
    </lineage>
</organism>
<dbReference type="InterPro" id="IPR033985">
    <property type="entry name" value="SusD-like_N"/>
</dbReference>
<keyword evidence="5" id="KW-0998">Cell outer membrane</keyword>
<name>A0A916JGY1_9BACT</name>
<dbReference type="InterPro" id="IPR012944">
    <property type="entry name" value="SusD_RagB_dom"/>
</dbReference>